<dbReference type="Proteomes" id="UP000279457">
    <property type="component" value="Unassembled WGS sequence"/>
</dbReference>
<reference evidence="1 2" key="1">
    <citation type="submission" date="2018-10" db="EMBL/GenBank/DDBJ databases">
        <title>Draft genome sequence for the type isolate of Erwinia psidii, agent causal of bacterial blight in guava (Psidium guajava) and wilt and die-back of Eucalyptus spp.</title>
        <authorList>
            <person name="Hermenegildo P.S."/>
            <person name="Santos S.A."/>
            <person name="Guimaraes L.M.S."/>
            <person name="Vidigal P.M.P."/>
            <person name="Pereira I.C."/>
            <person name="Badel J.L."/>
            <person name="Alfenas-Zerbini P."/>
            <person name="Ferreira M.A.S.V."/>
            <person name="Alfenas A.C."/>
        </authorList>
    </citation>
    <scope>NUCLEOTIDE SEQUENCE [LARGE SCALE GENOMIC DNA]</scope>
    <source>
        <strain evidence="1 2">IBSBF 435</strain>
    </source>
</reference>
<gene>
    <name evidence="1" type="ORF">EB241_00710</name>
</gene>
<name>A0A3N6SEJ2_9GAMM</name>
<comment type="caution">
    <text evidence="1">The sequence shown here is derived from an EMBL/GenBank/DDBJ whole genome shotgun (WGS) entry which is preliminary data.</text>
</comment>
<keyword evidence="2" id="KW-1185">Reference proteome</keyword>
<protein>
    <submittedName>
        <fullName evidence="1">Uncharacterized protein</fullName>
    </submittedName>
</protein>
<organism evidence="1 2">
    <name type="scientific">Erwinia psidii</name>
    <dbReference type="NCBI Taxonomy" id="69224"/>
    <lineage>
        <taxon>Bacteria</taxon>
        <taxon>Pseudomonadati</taxon>
        <taxon>Pseudomonadota</taxon>
        <taxon>Gammaproteobacteria</taxon>
        <taxon>Enterobacterales</taxon>
        <taxon>Erwiniaceae</taxon>
        <taxon>Erwinia</taxon>
    </lineage>
</organism>
<dbReference type="EMBL" id="RHHM01000001">
    <property type="protein sequence ID" value="RQM39870.1"/>
    <property type="molecule type" value="Genomic_DNA"/>
</dbReference>
<evidence type="ECO:0000313" key="2">
    <source>
        <dbReference type="Proteomes" id="UP000279457"/>
    </source>
</evidence>
<evidence type="ECO:0000313" key="1">
    <source>
        <dbReference type="EMBL" id="RQM39870.1"/>
    </source>
</evidence>
<accession>A0A3N6SEJ2</accession>
<dbReference type="AlphaFoldDB" id="A0A3N6SEJ2"/>
<proteinExistence type="predicted"/>
<sequence>MQGNLVDIQTHGKLSFMGPRRVFNHPAMQQSTDNNINQCIAIKVQKKSYIYGRILPFDTQ</sequence>